<evidence type="ECO:0000256" key="10">
    <source>
        <dbReference type="ARBA" id="ARBA00023027"/>
    </source>
</evidence>
<reference evidence="17" key="1">
    <citation type="submission" date="2018-05" db="EMBL/GenBank/DDBJ databases">
        <authorList>
            <person name="Lanie J.A."/>
            <person name="Ng W.-L."/>
            <person name="Kazmierczak K.M."/>
            <person name="Andrzejewski T.M."/>
            <person name="Davidsen T.M."/>
            <person name="Wayne K.J."/>
            <person name="Tettelin H."/>
            <person name="Glass J.I."/>
            <person name="Rusch D."/>
            <person name="Podicherti R."/>
            <person name="Tsui H.-C.T."/>
            <person name="Winkler M.E."/>
        </authorList>
    </citation>
    <scope>NUCLEOTIDE SEQUENCE</scope>
</reference>
<dbReference type="PANTHER" id="PTHR37838:SF1">
    <property type="entry name" value="NA(+)-TRANSLOCATING NADH-QUINONE REDUCTASE SUBUNIT C"/>
    <property type="match status" value="1"/>
</dbReference>
<evidence type="ECO:0000256" key="13">
    <source>
        <dbReference type="ARBA" id="ARBA00023075"/>
    </source>
</evidence>
<evidence type="ECO:0000256" key="3">
    <source>
        <dbReference type="ARBA" id="ARBA00022519"/>
    </source>
</evidence>
<protein>
    <recommendedName>
        <fullName evidence="16">FMN-binding domain-containing protein</fullName>
    </recommendedName>
</protein>
<evidence type="ECO:0000259" key="16">
    <source>
        <dbReference type="SMART" id="SM00900"/>
    </source>
</evidence>
<keyword evidence="7" id="KW-0812">Transmembrane</keyword>
<evidence type="ECO:0000256" key="4">
    <source>
        <dbReference type="ARBA" id="ARBA00022553"/>
    </source>
</evidence>
<evidence type="ECO:0000256" key="8">
    <source>
        <dbReference type="ARBA" id="ARBA00022967"/>
    </source>
</evidence>
<keyword evidence="13" id="KW-0830">Ubiquinone</keyword>
<feature type="domain" description="FMN-binding" evidence="16">
    <location>
        <begin position="103"/>
        <end position="205"/>
    </location>
</feature>
<evidence type="ECO:0000256" key="7">
    <source>
        <dbReference type="ARBA" id="ARBA00022692"/>
    </source>
</evidence>
<accession>A0A381NM36</accession>
<evidence type="ECO:0000313" key="17">
    <source>
        <dbReference type="EMBL" id="SUZ55676.1"/>
    </source>
</evidence>
<keyword evidence="11" id="KW-0915">Sodium</keyword>
<keyword evidence="2" id="KW-1003">Cell membrane</keyword>
<dbReference type="GO" id="GO:0006814">
    <property type="term" value="P:sodium ion transport"/>
    <property type="evidence" value="ECO:0007669"/>
    <property type="project" value="UniProtKB-KW"/>
</dbReference>
<dbReference type="PANTHER" id="PTHR37838">
    <property type="entry name" value="NA(+)-TRANSLOCATING NADH-QUINONE REDUCTASE SUBUNIT C"/>
    <property type="match status" value="1"/>
</dbReference>
<keyword evidence="3" id="KW-0997">Cell inner membrane</keyword>
<gene>
    <name evidence="17" type="ORF">METZ01_LOCUS8530</name>
</gene>
<dbReference type="GO" id="GO:0010181">
    <property type="term" value="F:FMN binding"/>
    <property type="evidence" value="ECO:0007669"/>
    <property type="project" value="InterPro"/>
</dbReference>
<keyword evidence="14" id="KW-0472">Membrane</keyword>
<dbReference type="NCBIfam" id="TIGR01938">
    <property type="entry name" value="nqrC"/>
    <property type="match status" value="1"/>
</dbReference>
<evidence type="ECO:0000256" key="11">
    <source>
        <dbReference type="ARBA" id="ARBA00023053"/>
    </source>
</evidence>
<sequence length="218" mass="24428">MLSVTKENLKDKQEDNLRADVNKTILRSLDFSEEEDNPWSNEKVEEIFNNSIMALCVDLEGNKIDNVILEEVDIEKDIERLPVYLKVVEGELQGIALPVAGKGLWSTLFGYIALGPDLDTVLGIQFYKHGETPGLGGEVEKEWFTNNFIGKKIRNVDGEIIGIKVLKGKVDYSREDAIHQVDGISGATVTSNGVTVFLKDDLKRYEPYLNKIKENGII</sequence>
<keyword evidence="15" id="KW-0739">Sodium transport</keyword>
<keyword evidence="8" id="KW-1278">Translocase</keyword>
<keyword evidence="9" id="KW-1133">Transmembrane helix</keyword>
<evidence type="ECO:0000256" key="5">
    <source>
        <dbReference type="ARBA" id="ARBA00022630"/>
    </source>
</evidence>
<dbReference type="PIRSF" id="PIRSF009437">
    <property type="entry name" value="NQR-1_subunit_C"/>
    <property type="match status" value="1"/>
</dbReference>
<keyword evidence="10" id="KW-0520">NAD</keyword>
<keyword evidence="1" id="KW-0813">Transport</keyword>
<organism evidence="17">
    <name type="scientific">marine metagenome</name>
    <dbReference type="NCBI Taxonomy" id="408172"/>
    <lineage>
        <taxon>unclassified sequences</taxon>
        <taxon>metagenomes</taxon>
        <taxon>ecological metagenomes</taxon>
    </lineage>
</organism>
<evidence type="ECO:0000256" key="14">
    <source>
        <dbReference type="ARBA" id="ARBA00023136"/>
    </source>
</evidence>
<keyword evidence="5" id="KW-0285">Flavoprotein</keyword>
<dbReference type="AlphaFoldDB" id="A0A381NM36"/>
<keyword evidence="12" id="KW-0406">Ion transport</keyword>
<evidence type="ECO:0000256" key="9">
    <source>
        <dbReference type="ARBA" id="ARBA00022989"/>
    </source>
</evidence>
<evidence type="ECO:0000256" key="1">
    <source>
        <dbReference type="ARBA" id="ARBA00022448"/>
    </source>
</evidence>
<evidence type="ECO:0000256" key="2">
    <source>
        <dbReference type="ARBA" id="ARBA00022475"/>
    </source>
</evidence>
<evidence type="ECO:0000256" key="12">
    <source>
        <dbReference type="ARBA" id="ARBA00023065"/>
    </source>
</evidence>
<keyword evidence="4" id="KW-0597">Phosphoprotein</keyword>
<dbReference type="Pfam" id="PF04205">
    <property type="entry name" value="FMN_bind"/>
    <property type="match status" value="1"/>
</dbReference>
<proteinExistence type="inferred from homology"/>
<dbReference type="EMBL" id="UINC01000455">
    <property type="protein sequence ID" value="SUZ55676.1"/>
    <property type="molecule type" value="Genomic_DNA"/>
</dbReference>
<dbReference type="HAMAP" id="MF_00427">
    <property type="entry name" value="NqrC"/>
    <property type="match status" value="1"/>
</dbReference>
<evidence type="ECO:0000256" key="15">
    <source>
        <dbReference type="ARBA" id="ARBA00023201"/>
    </source>
</evidence>
<dbReference type="SMART" id="SM00900">
    <property type="entry name" value="FMN_bind"/>
    <property type="match status" value="1"/>
</dbReference>
<dbReference type="InterPro" id="IPR010204">
    <property type="entry name" value="NqrC"/>
</dbReference>
<dbReference type="GO" id="GO:0016020">
    <property type="term" value="C:membrane"/>
    <property type="evidence" value="ECO:0007669"/>
    <property type="project" value="InterPro"/>
</dbReference>
<keyword evidence="6" id="KW-0288">FMN</keyword>
<dbReference type="InterPro" id="IPR007329">
    <property type="entry name" value="FMN-bd"/>
</dbReference>
<evidence type="ECO:0000256" key="6">
    <source>
        <dbReference type="ARBA" id="ARBA00022643"/>
    </source>
</evidence>
<name>A0A381NM36_9ZZZZ</name>
<dbReference type="GO" id="GO:0016655">
    <property type="term" value="F:oxidoreductase activity, acting on NAD(P)H, quinone or similar compound as acceptor"/>
    <property type="evidence" value="ECO:0007669"/>
    <property type="project" value="InterPro"/>
</dbReference>